<keyword evidence="3" id="KW-1185">Reference proteome</keyword>
<organism evidence="2 3">
    <name type="scientific">Scylla paramamosain</name>
    <name type="common">Mud crab</name>
    <dbReference type="NCBI Taxonomy" id="85552"/>
    <lineage>
        <taxon>Eukaryota</taxon>
        <taxon>Metazoa</taxon>
        <taxon>Ecdysozoa</taxon>
        <taxon>Arthropoda</taxon>
        <taxon>Crustacea</taxon>
        <taxon>Multicrustacea</taxon>
        <taxon>Malacostraca</taxon>
        <taxon>Eumalacostraca</taxon>
        <taxon>Eucarida</taxon>
        <taxon>Decapoda</taxon>
        <taxon>Pleocyemata</taxon>
        <taxon>Brachyura</taxon>
        <taxon>Eubrachyura</taxon>
        <taxon>Portunoidea</taxon>
        <taxon>Portunidae</taxon>
        <taxon>Portuninae</taxon>
        <taxon>Scylla</taxon>
    </lineage>
</organism>
<gene>
    <name evidence="2" type="ORF">O3P69_016107</name>
</gene>
<reference evidence="2 3" key="1">
    <citation type="submission" date="2023-03" db="EMBL/GenBank/DDBJ databases">
        <title>High-quality genome of Scylla paramamosain provides insights in environmental adaptation.</title>
        <authorList>
            <person name="Zhang L."/>
        </authorList>
    </citation>
    <scope>NUCLEOTIDE SEQUENCE [LARGE SCALE GENOMIC DNA]</scope>
    <source>
        <strain evidence="2">LZ_2023a</strain>
        <tissue evidence="2">Muscle</tissue>
    </source>
</reference>
<protein>
    <recommendedName>
        <fullName evidence="4">DDE Tnp4 domain-containing protein</fullName>
    </recommendedName>
</protein>
<dbReference type="EMBL" id="JARAKH010000036">
    <property type="protein sequence ID" value="KAK8384151.1"/>
    <property type="molecule type" value="Genomic_DNA"/>
</dbReference>
<evidence type="ECO:0008006" key="4">
    <source>
        <dbReference type="Google" id="ProtNLM"/>
    </source>
</evidence>
<dbReference type="Proteomes" id="UP001487740">
    <property type="component" value="Unassembled WGS sequence"/>
</dbReference>
<dbReference type="AlphaFoldDB" id="A0AAW0T9Y1"/>
<accession>A0AAW0T9Y1</accession>
<evidence type="ECO:0000313" key="2">
    <source>
        <dbReference type="EMBL" id="KAK8384151.1"/>
    </source>
</evidence>
<proteinExistence type="predicted"/>
<feature type="region of interest" description="Disordered" evidence="1">
    <location>
        <begin position="71"/>
        <end position="102"/>
    </location>
</feature>
<sequence length="102" mass="11183">MCNSYVWRESQLRKQFTDGRFGDSVLLGDSSFPLEPFLMTPVRRPKTTGKRAQLGEKTTDLATLSSLQVDPQPQRFSAAGPAVSPASTITSGPRESLQRCPP</sequence>
<evidence type="ECO:0000313" key="3">
    <source>
        <dbReference type="Proteomes" id="UP001487740"/>
    </source>
</evidence>
<name>A0AAW0T9Y1_SCYPA</name>
<comment type="caution">
    <text evidence="2">The sequence shown here is derived from an EMBL/GenBank/DDBJ whole genome shotgun (WGS) entry which is preliminary data.</text>
</comment>
<evidence type="ECO:0000256" key="1">
    <source>
        <dbReference type="SAM" id="MobiDB-lite"/>
    </source>
</evidence>